<reference evidence="4 5" key="1">
    <citation type="submission" date="2015-01" db="EMBL/GenBank/DDBJ databases">
        <title>The Genome Sequence of Exophiala mesophila CBS40295.</title>
        <authorList>
            <consortium name="The Broad Institute Genomics Platform"/>
            <person name="Cuomo C."/>
            <person name="de Hoog S."/>
            <person name="Gorbushina A."/>
            <person name="Stielow B."/>
            <person name="Teixiera M."/>
            <person name="Abouelleil A."/>
            <person name="Chapman S.B."/>
            <person name="Priest M."/>
            <person name="Young S.K."/>
            <person name="Wortman J."/>
            <person name="Nusbaum C."/>
            <person name="Birren B."/>
        </authorList>
    </citation>
    <scope>NUCLEOTIDE SEQUENCE [LARGE SCALE GENOMIC DNA]</scope>
    <source>
        <strain evidence="4 5">CBS 40295</strain>
    </source>
</reference>
<feature type="signal peptide" evidence="3">
    <location>
        <begin position="1"/>
        <end position="20"/>
    </location>
</feature>
<dbReference type="RefSeq" id="XP_016223883.1">
    <property type="nucleotide sequence ID" value="XM_016371590.1"/>
</dbReference>
<accession>A0A0D1ZED8</accession>
<dbReference type="AlphaFoldDB" id="A0A0D1ZED8"/>
<dbReference type="OrthoDB" id="1733656at2759"/>
<evidence type="ECO:0000256" key="1">
    <source>
        <dbReference type="SAM" id="MobiDB-lite"/>
    </source>
</evidence>
<evidence type="ECO:0000313" key="5">
    <source>
        <dbReference type="Proteomes" id="UP000054302"/>
    </source>
</evidence>
<proteinExistence type="predicted"/>
<evidence type="ECO:0000256" key="2">
    <source>
        <dbReference type="SAM" id="Phobius"/>
    </source>
</evidence>
<feature type="chain" id="PRO_5002252728" evidence="3">
    <location>
        <begin position="21"/>
        <end position="284"/>
    </location>
</feature>
<keyword evidence="2" id="KW-0812">Transmembrane</keyword>
<keyword evidence="5" id="KW-1185">Reference proteome</keyword>
<keyword evidence="2" id="KW-1133">Transmembrane helix</keyword>
<dbReference type="STRING" id="212818.A0A0D1ZED8"/>
<dbReference type="EMBL" id="KN847523">
    <property type="protein sequence ID" value="KIV92309.1"/>
    <property type="molecule type" value="Genomic_DNA"/>
</dbReference>
<sequence>MHLSSCLLLPALASMAAAQAQIPFKDKATEWVNKAKDLLPNSGPIEAGSAYIAGTIVERINIRNWERKLSPKLDTEEEWMVYVTGGNKSCFGRCGPIDAVWNQSVPLLTALPQSSTAPLHLGLVNCEKDAVLCTAWATVLPAIYHFSVPKKTEPQAPVPLHIITLNLTSTTTNDIVTIPSTTKARYLDYPEYNGALHPFDGMLAKLGLHIPFGYLLWGFGTIPSWAMMLVISYFSRRLMNKRINNSPDYGAPAAQAPAAPAAAQAPTPARPAGGAPKSGGKKRK</sequence>
<keyword evidence="2" id="KW-0472">Membrane</keyword>
<feature type="compositionally biased region" description="Low complexity" evidence="1">
    <location>
        <begin position="250"/>
        <end position="275"/>
    </location>
</feature>
<dbReference type="Proteomes" id="UP000054302">
    <property type="component" value="Unassembled WGS sequence"/>
</dbReference>
<dbReference type="OMA" id="TPEEWWV"/>
<dbReference type="GeneID" id="27324606"/>
<dbReference type="HOGENOM" id="CLU_070640_0_0_1"/>
<dbReference type="VEuPathDB" id="FungiDB:PV10_06761"/>
<name>A0A0D1ZED8_EXOME</name>
<keyword evidence="3" id="KW-0732">Signal</keyword>
<feature type="transmembrane region" description="Helical" evidence="2">
    <location>
        <begin position="214"/>
        <end position="234"/>
    </location>
</feature>
<feature type="region of interest" description="Disordered" evidence="1">
    <location>
        <begin position="249"/>
        <end position="284"/>
    </location>
</feature>
<protein>
    <submittedName>
        <fullName evidence="4">Uncharacterized protein</fullName>
    </submittedName>
</protein>
<evidence type="ECO:0000256" key="3">
    <source>
        <dbReference type="SAM" id="SignalP"/>
    </source>
</evidence>
<organism evidence="4 5">
    <name type="scientific">Exophiala mesophila</name>
    <name type="common">Black yeast-like fungus</name>
    <dbReference type="NCBI Taxonomy" id="212818"/>
    <lineage>
        <taxon>Eukaryota</taxon>
        <taxon>Fungi</taxon>
        <taxon>Dikarya</taxon>
        <taxon>Ascomycota</taxon>
        <taxon>Pezizomycotina</taxon>
        <taxon>Eurotiomycetes</taxon>
        <taxon>Chaetothyriomycetidae</taxon>
        <taxon>Chaetothyriales</taxon>
        <taxon>Herpotrichiellaceae</taxon>
        <taxon>Exophiala</taxon>
    </lineage>
</organism>
<gene>
    <name evidence="4" type="ORF">PV10_06761</name>
</gene>
<evidence type="ECO:0000313" key="4">
    <source>
        <dbReference type="EMBL" id="KIV92309.1"/>
    </source>
</evidence>